<feature type="region of interest" description="Disordered" evidence="2">
    <location>
        <begin position="274"/>
        <end position="337"/>
    </location>
</feature>
<feature type="compositionally biased region" description="Basic and acidic residues" evidence="2">
    <location>
        <begin position="307"/>
        <end position="316"/>
    </location>
</feature>
<feature type="compositionally biased region" description="Acidic residues" evidence="2">
    <location>
        <begin position="91"/>
        <end position="103"/>
    </location>
</feature>
<dbReference type="Proteomes" id="UP001165641">
    <property type="component" value="Unassembled WGS sequence"/>
</dbReference>
<evidence type="ECO:0000313" key="3">
    <source>
        <dbReference type="EMBL" id="MDB6178997.1"/>
    </source>
</evidence>
<feature type="compositionally biased region" description="Basic and acidic residues" evidence="2">
    <location>
        <begin position="132"/>
        <end position="145"/>
    </location>
</feature>
<keyword evidence="1" id="KW-0175">Coiled coil</keyword>
<evidence type="ECO:0000256" key="2">
    <source>
        <dbReference type="SAM" id="MobiDB-lite"/>
    </source>
</evidence>
<organism evidence="3 4">
    <name type="scientific">Paracoccus onchidii</name>
    <dbReference type="NCBI Taxonomy" id="3017813"/>
    <lineage>
        <taxon>Bacteria</taxon>
        <taxon>Pseudomonadati</taxon>
        <taxon>Pseudomonadota</taxon>
        <taxon>Alphaproteobacteria</taxon>
        <taxon>Rhodobacterales</taxon>
        <taxon>Paracoccaceae</taxon>
        <taxon>Paracoccus</taxon>
    </lineage>
</organism>
<feature type="compositionally biased region" description="Basic and acidic residues" evidence="2">
    <location>
        <begin position="45"/>
        <end position="57"/>
    </location>
</feature>
<proteinExistence type="predicted"/>
<feature type="compositionally biased region" description="Acidic residues" evidence="2">
    <location>
        <begin position="70"/>
        <end position="82"/>
    </location>
</feature>
<reference evidence="3" key="1">
    <citation type="submission" date="2022-12" db="EMBL/GenBank/DDBJ databases">
        <title>Paracoccus onchidii sp. nov., isolated from a marine invertebrate from the South China Sea.</title>
        <authorList>
            <person name="Xu S."/>
            <person name="Liu Z."/>
            <person name="Xu Y."/>
        </authorList>
    </citation>
    <scope>NUCLEOTIDE SEQUENCE</scope>
    <source>
        <strain evidence="3">Z330</strain>
    </source>
</reference>
<accession>A0ABT4ZIU5</accession>
<gene>
    <name evidence="3" type="ORF">PAF17_16010</name>
</gene>
<dbReference type="EMBL" id="JAQBIE010000024">
    <property type="protein sequence ID" value="MDB6178997.1"/>
    <property type="molecule type" value="Genomic_DNA"/>
</dbReference>
<name>A0ABT4ZIU5_9RHOB</name>
<dbReference type="RefSeq" id="WP_271890113.1">
    <property type="nucleotide sequence ID" value="NZ_JAQBIE010000024.1"/>
</dbReference>
<evidence type="ECO:0000313" key="4">
    <source>
        <dbReference type="Proteomes" id="UP001165641"/>
    </source>
</evidence>
<feature type="compositionally biased region" description="Basic and acidic residues" evidence="2">
    <location>
        <begin position="288"/>
        <end position="300"/>
    </location>
</feature>
<protein>
    <submittedName>
        <fullName evidence="3">Uncharacterized protein</fullName>
    </submittedName>
</protein>
<keyword evidence="4" id="KW-1185">Reference proteome</keyword>
<feature type="region of interest" description="Disordered" evidence="2">
    <location>
        <begin position="37"/>
        <end position="145"/>
    </location>
</feature>
<sequence length="366" mass="40657">MNTQTDEDLKAAALPPRFTFDEIKDIFEDDELVRMADDGEVDLPDDFKRPQPREERQSAAQTIMAGAQPAEDDDQADNDQTGENEGKGDEGAPDGDGQSDADADASNKPEDEDDAKAEDKAGAEDDAMSKIPEPERDIRDASDHQKVIDEFDDRLTEINDAYDDGELTSAEMREKIKDLNKEYATAQREVGDIERHNERQEEEYRSAWFSKTDAFMQQHPEYAGKEKIDGVDGSAMEVFDQSLRFVTGNANYQSMTMDQKIREAAKIADAYVEQQTGKKLTDPAPKQDVGKDGGKAKEADTETIGDGPKRGPRPEAPRTLANVTTATDNEITDGRFAAVDRADGLEAEREISRMSEAEREAYLRGE</sequence>
<evidence type="ECO:0000256" key="1">
    <source>
        <dbReference type="SAM" id="Coils"/>
    </source>
</evidence>
<feature type="coiled-coil region" evidence="1">
    <location>
        <begin position="162"/>
        <end position="203"/>
    </location>
</feature>
<comment type="caution">
    <text evidence="3">The sequence shown here is derived from an EMBL/GenBank/DDBJ whole genome shotgun (WGS) entry which is preliminary data.</text>
</comment>